<comment type="caution">
    <text evidence="2">The sequence shown here is derived from an EMBL/GenBank/DDBJ whole genome shotgun (WGS) entry which is preliminary data.</text>
</comment>
<evidence type="ECO:0000256" key="1">
    <source>
        <dbReference type="SAM" id="MobiDB-lite"/>
    </source>
</evidence>
<dbReference type="Proteomes" id="UP000298416">
    <property type="component" value="Unassembled WGS sequence"/>
</dbReference>
<protein>
    <recommendedName>
        <fullName evidence="4">AT-rich interactive domain-containing protein 2</fullName>
    </recommendedName>
</protein>
<dbReference type="EMBL" id="PNBA02000011">
    <property type="protein sequence ID" value="KAG6407843.1"/>
    <property type="molecule type" value="Genomic_DNA"/>
</dbReference>
<reference evidence="2" key="2">
    <citation type="submission" date="2020-08" db="EMBL/GenBank/DDBJ databases">
        <title>Plant Genome Project.</title>
        <authorList>
            <person name="Zhang R.-G."/>
        </authorList>
    </citation>
    <scope>NUCLEOTIDE SEQUENCE</scope>
    <source>
        <strain evidence="2">Huo1</strain>
        <tissue evidence="2">Leaf</tissue>
    </source>
</reference>
<evidence type="ECO:0008006" key="4">
    <source>
        <dbReference type="Google" id="ProtNLM"/>
    </source>
</evidence>
<dbReference type="InterPro" id="IPR001005">
    <property type="entry name" value="SANT/Myb"/>
</dbReference>
<evidence type="ECO:0000313" key="2">
    <source>
        <dbReference type="EMBL" id="KAG6407843.1"/>
    </source>
</evidence>
<dbReference type="AlphaFoldDB" id="A0A8X8X6T6"/>
<feature type="region of interest" description="Disordered" evidence="1">
    <location>
        <begin position="1"/>
        <end position="23"/>
    </location>
</feature>
<proteinExistence type="predicted"/>
<keyword evidence="3" id="KW-1185">Reference proteome</keyword>
<sequence length="422" mass="47580">MGIKRPFEEGDFPETSFRQPKRQDYARKLTLNAEEYHIATLAVQSPGEAKSMFYQMHFEQLEDGDSDNAFVPDKELEASTPLSLVTSSSSEEDVVIDGTSDWSCFPGYTDISIPRRPLNQFDDPYISLFNSPPKKLVPLGSDHQAEVPPWDPNASYLCGCDREGRLVGTCLIAMPDNDSTMEGVGVGRGRTDCSCLDMGSMRCVQQHVDEAREKLRETIGYKSFVELGFCNMGEEVAYQWTRHDEQVFHDIVYSNPAAHGTRFWKYLSAAFPTRTKKELVSYYFNVFMLRRRAVQNRSYLSEIDSDDDEEELGGVCGDSHQNRSYPSSDQETDIEDHQGLKGEFYLVEGEGKDSMVESFSGQDLDVSWVDDYWSESQNGCGEDEASNLNRGFSEGKVTKLDVVEMNGGEDDETLLEDPGLYT</sequence>
<reference evidence="2" key="1">
    <citation type="submission" date="2018-01" db="EMBL/GenBank/DDBJ databases">
        <authorList>
            <person name="Mao J.F."/>
        </authorList>
    </citation>
    <scope>NUCLEOTIDE SEQUENCE</scope>
    <source>
        <strain evidence="2">Huo1</strain>
        <tissue evidence="2">Leaf</tissue>
    </source>
</reference>
<organism evidence="2">
    <name type="scientific">Salvia splendens</name>
    <name type="common">Scarlet sage</name>
    <dbReference type="NCBI Taxonomy" id="180675"/>
    <lineage>
        <taxon>Eukaryota</taxon>
        <taxon>Viridiplantae</taxon>
        <taxon>Streptophyta</taxon>
        <taxon>Embryophyta</taxon>
        <taxon>Tracheophyta</taxon>
        <taxon>Spermatophyta</taxon>
        <taxon>Magnoliopsida</taxon>
        <taxon>eudicotyledons</taxon>
        <taxon>Gunneridae</taxon>
        <taxon>Pentapetalae</taxon>
        <taxon>asterids</taxon>
        <taxon>lamiids</taxon>
        <taxon>Lamiales</taxon>
        <taxon>Lamiaceae</taxon>
        <taxon>Nepetoideae</taxon>
        <taxon>Mentheae</taxon>
        <taxon>Salviinae</taxon>
        <taxon>Salvia</taxon>
        <taxon>Salvia subgen. Calosphace</taxon>
        <taxon>core Calosphace</taxon>
    </lineage>
</organism>
<dbReference type="CDD" id="cd00167">
    <property type="entry name" value="SANT"/>
    <property type="match status" value="1"/>
</dbReference>
<name>A0A8X8X6T6_SALSN</name>
<accession>A0A8X8X6T6</accession>
<gene>
    <name evidence="2" type="ORF">SASPL_130843</name>
</gene>
<feature type="region of interest" description="Disordered" evidence="1">
    <location>
        <begin position="304"/>
        <end position="336"/>
    </location>
</feature>
<dbReference type="PANTHER" id="PTHR46872:SF5">
    <property type="entry name" value="MYB-LIKE DOMAIN-CONTAINING PROTEIN"/>
    <property type="match status" value="1"/>
</dbReference>
<evidence type="ECO:0000313" key="3">
    <source>
        <dbReference type="Proteomes" id="UP000298416"/>
    </source>
</evidence>
<dbReference type="OrthoDB" id="1908944at2759"/>
<dbReference type="PANTHER" id="PTHR46872">
    <property type="entry name" value="DNA BINDING PROTEIN"/>
    <property type="match status" value="1"/>
</dbReference>